<dbReference type="GO" id="GO:0008081">
    <property type="term" value="F:phosphoric diester hydrolase activity"/>
    <property type="evidence" value="ECO:0007669"/>
    <property type="project" value="InterPro"/>
</dbReference>
<dbReference type="AlphaFoldDB" id="V5FSZ2"/>
<feature type="compositionally biased region" description="Basic and acidic residues" evidence="3">
    <location>
        <begin position="417"/>
        <end position="429"/>
    </location>
</feature>
<dbReference type="FunCoup" id="V5FSZ2">
    <property type="interactions" value="11"/>
</dbReference>
<comment type="caution">
    <text evidence="5">The sequence shown here is derived from an EMBL/GenBank/DDBJ whole genome shotgun (WGS) entry which is preliminary data.</text>
</comment>
<proteinExistence type="inferred from homology"/>
<keyword evidence="4" id="KW-1133">Transmembrane helix</keyword>
<evidence type="ECO:0000256" key="3">
    <source>
        <dbReference type="SAM" id="MobiDB-lite"/>
    </source>
</evidence>
<dbReference type="eggNOG" id="ENOG502QVA8">
    <property type="taxonomic scope" value="Eukaryota"/>
</dbReference>
<dbReference type="PANTHER" id="PTHR31571:SF1">
    <property type="entry name" value="ALTERED INHERITANCE OF MITOCHONDRIA PROTEIN 6"/>
    <property type="match status" value="1"/>
</dbReference>
<dbReference type="CDD" id="cd08577">
    <property type="entry name" value="PI-PLCc_GDPD_SF_unchar3"/>
    <property type="match status" value="1"/>
</dbReference>
<feature type="region of interest" description="Disordered" evidence="3">
    <location>
        <begin position="44"/>
        <end position="93"/>
    </location>
</feature>
<protein>
    <recommendedName>
        <fullName evidence="2">Altered inheritance of mitochondria protein 6</fullName>
    </recommendedName>
</protein>
<feature type="region of interest" description="Disordered" evidence="3">
    <location>
        <begin position="417"/>
        <end position="445"/>
    </location>
</feature>
<evidence type="ECO:0000256" key="1">
    <source>
        <dbReference type="ARBA" id="ARBA00008858"/>
    </source>
</evidence>
<dbReference type="SUPFAM" id="SSF51695">
    <property type="entry name" value="PLC-like phosphodiesterases"/>
    <property type="match status" value="1"/>
</dbReference>
<evidence type="ECO:0000256" key="2">
    <source>
        <dbReference type="ARBA" id="ARBA00014286"/>
    </source>
</evidence>
<dbReference type="GO" id="GO:0006629">
    <property type="term" value="P:lipid metabolic process"/>
    <property type="evidence" value="ECO:0007669"/>
    <property type="project" value="InterPro"/>
</dbReference>
<evidence type="ECO:0000313" key="6">
    <source>
        <dbReference type="Proteomes" id="UP000018001"/>
    </source>
</evidence>
<dbReference type="EMBL" id="BAUL01000003">
    <property type="protein sequence ID" value="GAD91717.1"/>
    <property type="molecule type" value="Genomic_DNA"/>
</dbReference>
<comment type="similarity">
    <text evidence="1">Belongs to the AIM6 family.</text>
</comment>
<name>V5FSZ2_BYSSN</name>
<dbReference type="InParanoid" id="V5FSZ2"/>
<sequence length="547" mass="61757">MLWTNRPGRPLRVALAGSVVSYGSTPGAHAQIIRFERSYPKEGTERRISYGRRSSESTMSSSIRSFRSPAHHQPYHDQDSSPQDFSCRPSHEQDEEAVELLKPDLRFRDDFISEVDLEREHHSGLLRPRWTSLRTVLARLRSGWNNPGNKAPFLSADESGLGRAEKRSVRSKRLRWLLYSIIAFFMMLGLIQFFILACAIGVSFFSDDVEQTVGDWGQPGTATEGPDRWPTDATREIIPVGCHSHNDYWRKVPLFSALQAGCIGVEADVWLSGDELYVGHTTSALTASRTLRSLYVDPLVELLEKQNPVTSFHPAKDKPLNGVFDTDPSQTLILLIDFKTDGPTTWPHVVSQLSPLRKHGYLTHFNGTDVIQGPVTVVGTGDTPFDLLTANSTYRDIFFDAPLAKLEDEGLPELDREGRPLQKASDPKRLPQGLGQGHSGLPDDVSADTFDPTNSYYASVSFKKSIGYPWRLHITPRQLERIRAQVRGAHSHGLKVRYWGLPSWPRSLRNHVWSVLVREGVDILNVDDLKSATRKDWTRKSFGRWFY</sequence>
<keyword evidence="6" id="KW-1185">Reference proteome</keyword>
<evidence type="ECO:0000313" key="5">
    <source>
        <dbReference type="EMBL" id="GAD91717.1"/>
    </source>
</evidence>
<dbReference type="InterPro" id="IPR039559">
    <property type="entry name" value="AIM6_PI-PLC-like_dom"/>
</dbReference>
<gene>
    <name evidence="5" type="ORF">PVAR5_0291</name>
</gene>
<organism evidence="5 6">
    <name type="scientific">Byssochlamys spectabilis (strain No. 5 / NBRC 109023)</name>
    <name type="common">Paecilomyces variotii</name>
    <dbReference type="NCBI Taxonomy" id="1356009"/>
    <lineage>
        <taxon>Eukaryota</taxon>
        <taxon>Fungi</taxon>
        <taxon>Dikarya</taxon>
        <taxon>Ascomycota</taxon>
        <taxon>Pezizomycotina</taxon>
        <taxon>Eurotiomycetes</taxon>
        <taxon>Eurotiomycetidae</taxon>
        <taxon>Eurotiales</taxon>
        <taxon>Thermoascaceae</taxon>
        <taxon>Paecilomyces</taxon>
    </lineage>
</organism>
<accession>V5FSZ2</accession>
<keyword evidence="4" id="KW-0812">Transmembrane</keyword>
<evidence type="ECO:0000256" key="4">
    <source>
        <dbReference type="SAM" id="Phobius"/>
    </source>
</evidence>
<dbReference type="InterPro" id="IPR017946">
    <property type="entry name" value="PLC-like_Pdiesterase_TIM-brl"/>
</dbReference>
<dbReference type="InterPro" id="IPR051236">
    <property type="entry name" value="HAT_RTT109-like"/>
</dbReference>
<reference evidence="6" key="1">
    <citation type="journal article" date="2014" name="Genome Announc.">
        <title>Draft genome sequence of the formaldehyde-resistant fungus Byssochlamys spectabilis No. 5 (anamorph Paecilomyces variotii No. 5) (NBRC109023).</title>
        <authorList>
            <person name="Oka T."/>
            <person name="Ekino K."/>
            <person name="Fukuda K."/>
            <person name="Nomura Y."/>
        </authorList>
    </citation>
    <scope>NUCLEOTIDE SEQUENCE [LARGE SCALE GENOMIC DNA]</scope>
    <source>
        <strain evidence="6">No. 5 / NBRC 109023</strain>
    </source>
</reference>
<dbReference type="OrthoDB" id="4153866at2759"/>
<feature type="transmembrane region" description="Helical" evidence="4">
    <location>
        <begin position="176"/>
        <end position="205"/>
    </location>
</feature>
<dbReference type="HOGENOM" id="CLU_031561_2_0_1"/>
<dbReference type="PANTHER" id="PTHR31571">
    <property type="entry name" value="ALTERED INHERITANCE OF MITOCHONDRIA PROTEIN 6"/>
    <property type="match status" value="1"/>
</dbReference>
<feature type="compositionally biased region" description="Low complexity" evidence="3">
    <location>
        <begin position="56"/>
        <end position="68"/>
    </location>
</feature>
<dbReference type="Proteomes" id="UP000018001">
    <property type="component" value="Unassembled WGS sequence"/>
</dbReference>
<keyword evidence="4" id="KW-0472">Membrane</keyword>